<evidence type="ECO:0000256" key="5">
    <source>
        <dbReference type="ARBA" id="ARBA00011738"/>
    </source>
</evidence>
<comment type="cofactor">
    <cofactor evidence="2 12">
        <name>[4Fe-4S] cluster</name>
        <dbReference type="ChEBI" id="CHEBI:49883"/>
    </cofactor>
</comment>
<keyword evidence="7" id="KW-0816">Tricarboxylic acid cycle</keyword>
<sequence length="603" mass="64536">MGTTDELAAPASRSAAHDTGGRVRRGARPGVASAAVTTAAAGPEFHYSDLLPTAGSNGAPETPYRLVTTEGVSTVEVGGRTFLQVEPEAIRRLTEEAMHDISHYLRPGHLAQLRRIIDDPEASGNDRFVALDLLKNVNISAGGVLPMCQDTGTAIVMGKKSEGVLTGTDDGEAISRGVYDAYTRLNLRYSQLAPLTTFEEKNTGTNLPAQIELYSTPAKDVPEYKFLFMAKGGGSANKSFLFQETKAVLNPTRLMEFLDEKIRSLGTAACPPYHLAVVIGGTSAEFALKTAKYASAHYLDDLPTEGSMAAHGIRDVELEEQVFELTQSFGIGAQFGGKYFCHDVRVVRLPRHGASCPVAIAVSCSADRQALGKITPEGVFLEQLETDPAHYMPDAGMAHDIEGGAVVPIDLNQPMADILAELSRHPVKTRLSLTGPLVVARDIAHAKIKERLDAGEEMPDYLRNHPVYYAGPAKTPEGMPSGSFGPTTAGRMDSYVEQFQAAGGSMVMLAKGNRSKAVTEACDSHGGFYLGSIGGPAARLAQDCIRSVEVVEYEELGMEAVWKIEVEDFPAFIVVDDKGNDFFTDPSGAVTVPISGIRVRSAQ</sequence>
<evidence type="ECO:0000259" key="14">
    <source>
        <dbReference type="Pfam" id="PF05681"/>
    </source>
</evidence>
<evidence type="ECO:0000256" key="3">
    <source>
        <dbReference type="ARBA" id="ARBA00004859"/>
    </source>
</evidence>
<evidence type="ECO:0000256" key="12">
    <source>
        <dbReference type="PIRNR" id="PIRNR001394"/>
    </source>
</evidence>
<comment type="subunit">
    <text evidence="5 12">Homodimer.</text>
</comment>
<protein>
    <recommendedName>
        <fullName evidence="12">Fumarate hydratase class I</fullName>
        <ecNumber evidence="12">4.2.1.2</ecNumber>
    </recommendedName>
</protein>
<feature type="domain" description="Fe-S hydro-lyase tartrate dehydratase alpha-type catalytic" evidence="14">
    <location>
        <begin position="93"/>
        <end position="371"/>
    </location>
</feature>
<evidence type="ECO:0000256" key="11">
    <source>
        <dbReference type="ARBA" id="ARBA00023239"/>
    </source>
</evidence>
<dbReference type="PIRSF" id="PIRSF001394">
    <property type="entry name" value="Fe_dep_fumar_hy"/>
    <property type="match status" value="1"/>
</dbReference>
<keyword evidence="11 12" id="KW-0456">Lyase</keyword>
<evidence type="ECO:0000256" key="8">
    <source>
        <dbReference type="ARBA" id="ARBA00022723"/>
    </source>
</evidence>
<organism evidence="16 17">
    <name type="scientific">Nocardioides cavernae</name>
    <dbReference type="NCBI Taxonomy" id="1921566"/>
    <lineage>
        <taxon>Bacteria</taxon>
        <taxon>Bacillati</taxon>
        <taxon>Actinomycetota</taxon>
        <taxon>Actinomycetes</taxon>
        <taxon>Propionibacteriales</taxon>
        <taxon>Nocardioidaceae</taxon>
        <taxon>Nocardioides</taxon>
    </lineage>
</organism>
<evidence type="ECO:0000313" key="16">
    <source>
        <dbReference type="EMBL" id="MBD3923034.1"/>
    </source>
</evidence>
<dbReference type="InterPro" id="IPR011167">
    <property type="entry name" value="Fe_dep_fumarate_hydratase"/>
</dbReference>
<comment type="pathway">
    <text evidence="3">Carbohydrate metabolism; tricarboxylic acid cycle; (S)-malate from fumarate: step 1/1.</text>
</comment>
<accession>A0ABR8N4E2</accession>
<dbReference type="NCBIfam" id="TIGR00723">
    <property type="entry name" value="ttdB_fumA_fumB"/>
    <property type="match status" value="1"/>
</dbReference>
<dbReference type="NCBIfam" id="TIGR00722">
    <property type="entry name" value="ttdA_fumA_fumB"/>
    <property type="match status" value="1"/>
</dbReference>
<evidence type="ECO:0000256" key="10">
    <source>
        <dbReference type="ARBA" id="ARBA00023014"/>
    </source>
</evidence>
<evidence type="ECO:0000259" key="15">
    <source>
        <dbReference type="Pfam" id="PF05683"/>
    </source>
</evidence>
<dbReference type="InterPro" id="IPR020557">
    <property type="entry name" value="Fumarate_lyase_CS"/>
</dbReference>
<evidence type="ECO:0000256" key="1">
    <source>
        <dbReference type="ARBA" id="ARBA00000929"/>
    </source>
</evidence>
<comment type="similarity">
    <text evidence="4 12">Belongs to the class-I fumarase family.</text>
</comment>
<dbReference type="InterPro" id="IPR051208">
    <property type="entry name" value="Class-I_Fumarase/Tartrate_DH"/>
</dbReference>
<dbReference type="InterPro" id="IPR036660">
    <property type="entry name" value="Fe-S_hydroAse_TtdB_cat_sf"/>
</dbReference>
<keyword evidence="8 12" id="KW-0479">Metal-binding</keyword>
<evidence type="ECO:0000313" key="17">
    <source>
        <dbReference type="Proteomes" id="UP000618818"/>
    </source>
</evidence>
<feature type="region of interest" description="Disordered" evidence="13">
    <location>
        <begin position="1"/>
        <end position="29"/>
    </location>
</feature>
<dbReference type="SUPFAM" id="SSF117457">
    <property type="entry name" value="FumA C-terminal domain-like"/>
    <property type="match status" value="1"/>
</dbReference>
<name>A0ABR8N4E2_9ACTN</name>
<keyword evidence="6 12" id="KW-0004">4Fe-4S</keyword>
<dbReference type="Gene3D" id="3.20.130.10">
    <property type="entry name" value="Fe-S hydro-lyase, tartrate dehydratase beta-type, catalytic domain"/>
    <property type="match status" value="1"/>
</dbReference>
<reference evidence="16 17" key="1">
    <citation type="submission" date="2020-09" db="EMBL/GenBank/DDBJ databases">
        <title>novel species in genus Nocardioides.</title>
        <authorList>
            <person name="Zhang G."/>
        </authorList>
    </citation>
    <scope>NUCLEOTIDE SEQUENCE [LARGE SCALE GENOMIC DNA]</scope>
    <source>
        <strain evidence="16 17">KCTC 39551</strain>
    </source>
</reference>
<dbReference type="EC" id="4.2.1.2" evidence="12"/>
<gene>
    <name evidence="16" type="ORF">IEZ26_00250</name>
</gene>
<dbReference type="EMBL" id="JACXYZ010000001">
    <property type="protein sequence ID" value="MBD3923034.1"/>
    <property type="molecule type" value="Genomic_DNA"/>
</dbReference>
<dbReference type="PANTHER" id="PTHR30389">
    <property type="entry name" value="FUMARATE HYDRATASE-RELATED"/>
    <property type="match status" value="1"/>
</dbReference>
<dbReference type="InterPro" id="IPR004647">
    <property type="entry name" value="Fe-S_hydro-lyase_TtdB-typ_cat"/>
</dbReference>
<evidence type="ECO:0000256" key="6">
    <source>
        <dbReference type="ARBA" id="ARBA00022485"/>
    </source>
</evidence>
<evidence type="ECO:0000256" key="7">
    <source>
        <dbReference type="ARBA" id="ARBA00022532"/>
    </source>
</evidence>
<feature type="domain" description="Fe-S hydro-lyase tartrate dehydratase beta-type catalytic" evidence="15">
    <location>
        <begin position="378"/>
        <end position="584"/>
    </location>
</feature>
<comment type="caution">
    <text evidence="16">The sequence shown here is derived from an EMBL/GenBank/DDBJ whole genome shotgun (WGS) entry which is preliminary data.</text>
</comment>
<keyword evidence="10 12" id="KW-0411">Iron-sulfur</keyword>
<dbReference type="PANTHER" id="PTHR30389:SF0">
    <property type="entry name" value="FUMARATE HYDRATASE CLASS I, AEROBIC"/>
    <property type="match status" value="1"/>
</dbReference>
<keyword evidence="17" id="KW-1185">Reference proteome</keyword>
<evidence type="ECO:0000256" key="2">
    <source>
        <dbReference type="ARBA" id="ARBA00001966"/>
    </source>
</evidence>
<dbReference type="Pfam" id="PF05683">
    <property type="entry name" value="Fumerase_C"/>
    <property type="match status" value="1"/>
</dbReference>
<keyword evidence="9 12" id="KW-0408">Iron</keyword>
<proteinExistence type="inferred from homology"/>
<dbReference type="Pfam" id="PF05681">
    <property type="entry name" value="Fumerase"/>
    <property type="match status" value="1"/>
</dbReference>
<evidence type="ECO:0000256" key="13">
    <source>
        <dbReference type="SAM" id="MobiDB-lite"/>
    </source>
</evidence>
<evidence type="ECO:0000256" key="9">
    <source>
        <dbReference type="ARBA" id="ARBA00023004"/>
    </source>
</evidence>
<comment type="function">
    <text evidence="12">Catalyzes the reversible hydration of fumarate to (S)-malate.</text>
</comment>
<dbReference type="Proteomes" id="UP000618818">
    <property type="component" value="Unassembled WGS sequence"/>
</dbReference>
<comment type="catalytic activity">
    <reaction evidence="1 12">
        <text>(S)-malate = fumarate + H2O</text>
        <dbReference type="Rhea" id="RHEA:12460"/>
        <dbReference type="ChEBI" id="CHEBI:15377"/>
        <dbReference type="ChEBI" id="CHEBI:15589"/>
        <dbReference type="ChEBI" id="CHEBI:29806"/>
        <dbReference type="EC" id="4.2.1.2"/>
    </reaction>
</comment>
<dbReference type="PROSITE" id="PS00163">
    <property type="entry name" value="FUMARATE_LYASES"/>
    <property type="match status" value="1"/>
</dbReference>
<dbReference type="InterPro" id="IPR004646">
    <property type="entry name" value="Fe-S_hydro-lyase_TtdA-typ_cat"/>
</dbReference>
<evidence type="ECO:0000256" key="4">
    <source>
        <dbReference type="ARBA" id="ARBA00008876"/>
    </source>
</evidence>